<dbReference type="SUPFAM" id="SSF82784">
    <property type="entry name" value="OsmC-like"/>
    <property type="match status" value="1"/>
</dbReference>
<dbReference type="Proteomes" id="UP000622707">
    <property type="component" value="Unassembled WGS sequence"/>
</dbReference>
<comment type="similarity">
    <text evidence="1">Belongs to the OsmC/Ohr family.</text>
</comment>
<organism evidence="3 4">
    <name type="scientific">Ramlibacter alkalitolerans</name>
    <dbReference type="NCBI Taxonomy" id="2039631"/>
    <lineage>
        <taxon>Bacteria</taxon>
        <taxon>Pseudomonadati</taxon>
        <taxon>Pseudomonadota</taxon>
        <taxon>Betaproteobacteria</taxon>
        <taxon>Burkholderiales</taxon>
        <taxon>Comamonadaceae</taxon>
        <taxon>Ramlibacter</taxon>
    </lineage>
</organism>
<dbReference type="Gene3D" id="3.30.300.20">
    <property type="match status" value="1"/>
</dbReference>
<reference evidence="3 4" key="1">
    <citation type="journal article" date="2017" name="Int. J. Syst. Evol. Microbiol.">
        <title>Ramlibacter alkalitolerans sp. nov., alkali-tolerant bacterium isolated from soil of ginseng.</title>
        <authorList>
            <person name="Lee D.H."/>
            <person name="Cha C.J."/>
        </authorList>
    </citation>
    <scope>NUCLEOTIDE SEQUENCE [LARGE SCALE GENOMIC DNA]</scope>
    <source>
        <strain evidence="3 4">KACC 19305</strain>
    </source>
</reference>
<evidence type="ECO:0000313" key="4">
    <source>
        <dbReference type="Proteomes" id="UP000622707"/>
    </source>
</evidence>
<dbReference type="InterPro" id="IPR003718">
    <property type="entry name" value="OsmC/Ohr_fam"/>
</dbReference>
<dbReference type="NCBIfam" id="TIGR03561">
    <property type="entry name" value="organ_hyd_perox"/>
    <property type="match status" value="1"/>
</dbReference>
<gene>
    <name evidence="3" type="ORF">JI746_19775</name>
</gene>
<feature type="compositionally biased region" description="Basic and acidic residues" evidence="2">
    <location>
        <begin position="22"/>
        <end position="33"/>
    </location>
</feature>
<dbReference type="PANTHER" id="PTHR33797:SF2">
    <property type="entry name" value="ORGANIC HYDROPEROXIDE RESISTANCE PROTEIN-LIKE"/>
    <property type="match status" value="1"/>
</dbReference>
<dbReference type="InterPro" id="IPR036102">
    <property type="entry name" value="OsmC/Ohrsf"/>
</dbReference>
<accession>A0ABS1JT88</accession>
<sequence length="139" mass="14620">MATALDKVLYTAKTHVTGGRDGNGRSDDGKLEVRLSPPAQGGPGTNPEQLFGIGYAACFMGAMKAVAPKVGVQVPNDAAIDSEVDLGPTSLGFGVSVRMNIKLPGLERDQAQKLVEEAHKVCPYSNATRNNIDVKLNIV</sequence>
<protein>
    <submittedName>
        <fullName evidence="3">Organic hydroperoxide resistance protein</fullName>
    </submittedName>
</protein>
<dbReference type="InterPro" id="IPR015946">
    <property type="entry name" value="KH_dom-like_a/b"/>
</dbReference>
<proteinExistence type="inferred from homology"/>
<dbReference type="Pfam" id="PF02566">
    <property type="entry name" value="OsmC"/>
    <property type="match status" value="1"/>
</dbReference>
<evidence type="ECO:0000256" key="1">
    <source>
        <dbReference type="ARBA" id="ARBA00007378"/>
    </source>
</evidence>
<feature type="region of interest" description="Disordered" evidence="2">
    <location>
        <begin position="15"/>
        <end position="46"/>
    </location>
</feature>
<dbReference type="PANTHER" id="PTHR33797">
    <property type="entry name" value="ORGANIC HYDROPEROXIDE RESISTANCE PROTEIN-LIKE"/>
    <property type="match status" value="1"/>
</dbReference>
<dbReference type="EMBL" id="JAEQND010000011">
    <property type="protein sequence ID" value="MBL0427361.1"/>
    <property type="molecule type" value="Genomic_DNA"/>
</dbReference>
<dbReference type="RefSeq" id="WP_201691990.1">
    <property type="nucleotide sequence ID" value="NZ_JAEQND010000011.1"/>
</dbReference>
<evidence type="ECO:0000256" key="2">
    <source>
        <dbReference type="SAM" id="MobiDB-lite"/>
    </source>
</evidence>
<keyword evidence="4" id="KW-1185">Reference proteome</keyword>
<dbReference type="InterPro" id="IPR019953">
    <property type="entry name" value="OHR"/>
</dbReference>
<name>A0ABS1JT88_9BURK</name>
<dbReference type="Gene3D" id="2.20.25.10">
    <property type="match status" value="1"/>
</dbReference>
<comment type="caution">
    <text evidence="3">The sequence shown here is derived from an EMBL/GenBank/DDBJ whole genome shotgun (WGS) entry which is preliminary data.</text>
</comment>
<evidence type="ECO:0000313" key="3">
    <source>
        <dbReference type="EMBL" id="MBL0427361.1"/>
    </source>
</evidence>